<dbReference type="InterPro" id="IPR023881">
    <property type="entry name" value="Thiol_BshA"/>
</dbReference>
<dbReference type="EMBL" id="FQXG01000008">
    <property type="protein sequence ID" value="SHI15939.1"/>
    <property type="molecule type" value="Genomic_DNA"/>
</dbReference>
<evidence type="ECO:0000313" key="4">
    <source>
        <dbReference type="Proteomes" id="UP000184268"/>
    </source>
</evidence>
<dbReference type="Gene3D" id="3.40.50.2000">
    <property type="entry name" value="Glycogen Phosphorylase B"/>
    <property type="match status" value="2"/>
</dbReference>
<accession>A0A1M5YVH1</accession>
<dbReference type="Pfam" id="PF13439">
    <property type="entry name" value="Glyco_transf_4"/>
    <property type="match status" value="1"/>
</dbReference>
<dbReference type="InterPro" id="IPR050194">
    <property type="entry name" value="Glycosyltransferase_grp1"/>
</dbReference>
<organism evidence="3 4">
    <name type="scientific">Ferrimonas marina</name>
    <dbReference type="NCBI Taxonomy" id="299255"/>
    <lineage>
        <taxon>Bacteria</taxon>
        <taxon>Pseudomonadati</taxon>
        <taxon>Pseudomonadota</taxon>
        <taxon>Gammaproteobacteria</taxon>
        <taxon>Alteromonadales</taxon>
        <taxon>Ferrimonadaceae</taxon>
        <taxon>Ferrimonas</taxon>
    </lineage>
</organism>
<gene>
    <name evidence="3" type="ORF">SAMN02745129_4508</name>
</gene>
<dbReference type="Proteomes" id="UP000184268">
    <property type="component" value="Unassembled WGS sequence"/>
</dbReference>
<dbReference type="PANTHER" id="PTHR45947:SF3">
    <property type="entry name" value="SULFOQUINOVOSYL TRANSFERASE SQD2"/>
    <property type="match status" value="1"/>
</dbReference>
<dbReference type="PANTHER" id="PTHR45947">
    <property type="entry name" value="SULFOQUINOVOSYL TRANSFERASE SQD2"/>
    <property type="match status" value="1"/>
</dbReference>
<dbReference type="STRING" id="299255.SAMN02745129_4508"/>
<dbReference type="OrthoDB" id="6286688at2"/>
<reference evidence="3 4" key="1">
    <citation type="submission" date="2016-11" db="EMBL/GenBank/DDBJ databases">
        <authorList>
            <person name="Jaros S."/>
            <person name="Januszkiewicz K."/>
            <person name="Wedrychowicz H."/>
        </authorList>
    </citation>
    <scope>NUCLEOTIDE SEQUENCE [LARGE SCALE GENOMIC DNA]</scope>
    <source>
        <strain evidence="3 4">DSM 16917</strain>
    </source>
</reference>
<feature type="domain" description="Glycosyltransferase subfamily 4-like N-terminal" evidence="2">
    <location>
        <begin position="11"/>
        <end position="176"/>
    </location>
</feature>
<dbReference type="GO" id="GO:0016757">
    <property type="term" value="F:glycosyltransferase activity"/>
    <property type="evidence" value="ECO:0007669"/>
    <property type="project" value="InterPro"/>
</dbReference>
<dbReference type="NCBIfam" id="TIGR03999">
    <property type="entry name" value="thiol_BshA"/>
    <property type="match status" value="1"/>
</dbReference>
<proteinExistence type="predicted"/>
<feature type="domain" description="Glycosyl transferase family 1" evidence="1">
    <location>
        <begin position="190"/>
        <end position="349"/>
    </location>
</feature>
<evidence type="ECO:0000259" key="1">
    <source>
        <dbReference type="Pfam" id="PF00534"/>
    </source>
</evidence>
<evidence type="ECO:0000259" key="2">
    <source>
        <dbReference type="Pfam" id="PF13439"/>
    </source>
</evidence>
<dbReference type="GO" id="GO:0071793">
    <property type="term" value="P:bacillithiol biosynthetic process"/>
    <property type="evidence" value="ECO:0007669"/>
    <property type="project" value="InterPro"/>
</dbReference>
<evidence type="ECO:0000313" key="3">
    <source>
        <dbReference type="EMBL" id="SHI15939.1"/>
    </source>
</evidence>
<dbReference type="SUPFAM" id="SSF53756">
    <property type="entry name" value="UDP-Glycosyltransferase/glycogen phosphorylase"/>
    <property type="match status" value="1"/>
</dbReference>
<dbReference type="RefSeq" id="WP_067664782.1">
    <property type="nucleotide sequence ID" value="NZ_FQXG01000008.1"/>
</dbReference>
<sequence>MRIGIVCHPSIGGSGLVATQLAMGLAQRGHQVHVISRERPFKLDPATPNLMFHPVDPVHYPLFSDPLYTYTLTAKILEVMTEHQLDVVHAHYSIPHSLSAILASAIAPRGIPVITTIHGTDVTVIGQDKGLYALNLHSMNQSTRLTTVSHYQRDYVLEHFPLERPLEVIHNFIDLEVFSPAHASLTLRRELAADDEKIVMHVSNFRPIKNSDAVLSAFYQLTARVKARLVLLGTGPDIDMIKMRCRDLNLLEQVTFLGDVTHVEQYLPVADCVIQPSYRESFGMVLLEAMACAVPTVSSNVDGITEVVEHGVTGFVADTDDVQALAAYMETLLSCDATARAMGQAGRERAARLFSPQRQLSAYLACYRRAIHAHHGMQSVPREQQG</sequence>
<dbReference type="InterPro" id="IPR001296">
    <property type="entry name" value="Glyco_trans_1"/>
</dbReference>
<keyword evidence="4" id="KW-1185">Reference proteome</keyword>
<dbReference type="Pfam" id="PF00534">
    <property type="entry name" value="Glycos_transf_1"/>
    <property type="match status" value="1"/>
</dbReference>
<protein>
    <submittedName>
        <fullName evidence="3">N-acetyl-alpha-D-glucosaminyl L-malate synthase BshA</fullName>
    </submittedName>
</protein>
<dbReference type="AlphaFoldDB" id="A0A1M5YVH1"/>
<name>A0A1M5YVH1_9GAMM</name>
<dbReference type="InterPro" id="IPR028098">
    <property type="entry name" value="Glyco_trans_4-like_N"/>
</dbReference>